<feature type="transmembrane region" description="Helical" evidence="1">
    <location>
        <begin position="294"/>
        <end position="313"/>
    </location>
</feature>
<dbReference type="EMBL" id="METM01000025">
    <property type="protein sequence ID" value="OGB89452.1"/>
    <property type="molecule type" value="Genomic_DNA"/>
</dbReference>
<dbReference type="Pfam" id="PF13231">
    <property type="entry name" value="PMT_2"/>
    <property type="match status" value="1"/>
</dbReference>
<keyword evidence="1" id="KW-1133">Transmembrane helix</keyword>
<feature type="transmembrane region" description="Helical" evidence="1">
    <location>
        <begin position="148"/>
        <end position="164"/>
    </location>
</feature>
<gene>
    <name evidence="3" type="ORF">A2625_00520</name>
</gene>
<dbReference type="AlphaFoldDB" id="A0A1F4Q2H1"/>
<keyword evidence="1" id="KW-0472">Membrane</keyword>
<protein>
    <recommendedName>
        <fullName evidence="2">Glycosyltransferase RgtA/B/C/D-like domain-containing protein</fullName>
    </recommendedName>
</protein>
<reference evidence="3 4" key="1">
    <citation type="journal article" date="2016" name="Nat. Commun.">
        <title>Thousands of microbial genomes shed light on interconnected biogeochemical processes in an aquifer system.</title>
        <authorList>
            <person name="Anantharaman K."/>
            <person name="Brown C.T."/>
            <person name="Hug L.A."/>
            <person name="Sharon I."/>
            <person name="Castelle C.J."/>
            <person name="Probst A.J."/>
            <person name="Thomas B.C."/>
            <person name="Singh A."/>
            <person name="Wilkins M.J."/>
            <person name="Karaoz U."/>
            <person name="Brodie E.L."/>
            <person name="Williams K.H."/>
            <person name="Hubbard S.S."/>
            <person name="Banfield J.F."/>
        </authorList>
    </citation>
    <scope>NUCLEOTIDE SEQUENCE [LARGE SCALE GENOMIC DNA]</scope>
</reference>
<accession>A0A1F4Q2H1</accession>
<feature type="domain" description="Glycosyltransferase RgtA/B/C/D-like" evidence="2">
    <location>
        <begin position="72"/>
        <end position="201"/>
    </location>
</feature>
<feature type="transmembrane region" description="Helical" evidence="1">
    <location>
        <begin position="197"/>
        <end position="214"/>
    </location>
</feature>
<evidence type="ECO:0000256" key="1">
    <source>
        <dbReference type="SAM" id="Phobius"/>
    </source>
</evidence>
<dbReference type="Proteomes" id="UP000178724">
    <property type="component" value="Unassembled WGS sequence"/>
</dbReference>
<feature type="transmembrane region" description="Helical" evidence="1">
    <location>
        <begin position="369"/>
        <end position="389"/>
    </location>
</feature>
<sequence>MKISAFQKGLLITLIFFLFLGGTLFVTRLLMADAFSKEEGQHALYGLYLYKDIRALDWGSFWYDTNRQVFWPFFHSWVQAGFFLGLGVSYFSARFLSFAIFFATIILMYTVCARFSERTGWLIGLLAVGLALTSPVMTRYAVENSLEGLGALIFLSTFYLYSIYEERKRTSEYVLLAALLGLSIYTNYLYAYLILPAFIVMSLGKLGPLIVQLSSLRRQGEKAAFNFFWWAYRKLVVLIVIALIVAAWFFTNAFSRKILLLLQAIFRYSGGEQVGGIWNNISYYPKAIIMNYTFSPWLGALIFASLFLPFLGLKYRHFGKLYTFIWTALILLTLTVPTKAPQFIYIIAPFLFIVFALAVDYFADSAKKFGAAVLLVIFLPALLSAPRLVSLYAPERPRENMVDVLDYFHQGILPRHAVASSVNLQHLNPEGIAFKFWTWNAPVLTDPAVGPDEMFNSAKYFLTVTLDGGSPYNREILDDSIFAWNAFLAEKQRTGEIREFSTRRFEAIGVTARIFEKKEEAR</sequence>
<keyword evidence="1" id="KW-0812">Transmembrane</keyword>
<dbReference type="InterPro" id="IPR038731">
    <property type="entry name" value="RgtA/B/C-like"/>
</dbReference>
<name>A0A1F4Q2H1_UNCSA</name>
<feature type="transmembrane region" description="Helical" evidence="1">
    <location>
        <begin position="320"/>
        <end position="337"/>
    </location>
</feature>
<evidence type="ECO:0000313" key="4">
    <source>
        <dbReference type="Proteomes" id="UP000178724"/>
    </source>
</evidence>
<feature type="transmembrane region" description="Helical" evidence="1">
    <location>
        <begin position="235"/>
        <end position="254"/>
    </location>
</feature>
<feature type="transmembrane region" description="Helical" evidence="1">
    <location>
        <begin position="121"/>
        <end position="142"/>
    </location>
</feature>
<feature type="transmembrane region" description="Helical" evidence="1">
    <location>
        <begin position="82"/>
        <end position="109"/>
    </location>
</feature>
<organism evidence="3 4">
    <name type="scientific">candidate division WOR-1 bacterium RIFCSPHIGHO2_01_FULL_53_15</name>
    <dbReference type="NCBI Taxonomy" id="1802564"/>
    <lineage>
        <taxon>Bacteria</taxon>
        <taxon>Bacillati</taxon>
        <taxon>Saganbacteria</taxon>
    </lineage>
</organism>
<evidence type="ECO:0000313" key="3">
    <source>
        <dbReference type="EMBL" id="OGB89452.1"/>
    </source>
</evidence>
<feature type="transmembrane region" description="Helical" evidence="1">
    <location>
        <begin position="343"/>
        <end position="362"/>
    </location>
</feature>
<feature type="transmembrane region" description="Helical" evidence="1">
    <location>
        <begin position="173"/>
        <end position="191"/>
    </location>
</feature>
<evidence type="ECO:0000259" key="2">
    <source>
        <dbReference type="Pfam" id="PF13231"/>
    </source>
</evidence>
<comment type="caution">
    <text evidence="3">The sequence shown here is derived from an EMBL/GenBank/DDBJ whole genome shotgun (WGS) entry which is preliminary data.</text>
</comment>
<proteinExistence type="predicted"/>